<evidence type="ECO:0000256" key="5">
    <source>
        <dbReference type="ARBA" id="ARBA00007837"/>
    </source>
</evidence>
<dbReference type="SUPFAM" id="SSF47831">
    <property type="entry name" value="Enzyme I of the PEP:sugar phosphotransferase system HPr-binding (sub)domain"/>
    <property type="match status" value="1"/>
</dbReference>
<feature type="domain" description="Phosphotransferase system enzyme I N-terminal" evidence="21">
    <location>
        <begin position="64"/>
        <end position="180"/>
    </location>
</feature>
<evidence type="ECO:0000256" key="3">
    <source>
        <dbReference type="ARBA" id="ARBA00002728"/>
    </source>
</evidence>
<comment type="subcellular location">
    <subcellularLocation>
        <location evidence="4 17">Cytoplasm</location>
    </subcellularLocation>
</comment>
<feature type="domain" description="PEP-utilising enzyme C-terminal" evidence="20">
    <location>
        <begin position="308"/>
        <end position="574"/>
    </location>
</feature>
<evidence type="ECO:0000313" key="22">
    <source>
        <dbReference type="EMBL" id="GIF72662.1"/>
    </source>
</evidence>
<evidence type="ECO:0000256" key="7">
    <source>
        <dbReference type="ARBA" id="ARBA00016544"/>
    </source>
</evidence>
<evidence type="ECO:0000313" key="23">
    <source>
        <dbReference type="Proteomes" id="UP000604117"/>
    </source>
</evidence>
<gene>
    <name evidence="22" type="primary">ptsI</name>
    <name evidence="22" type="ORF">Asi02nite_21800</name>
</gene>
<proteinExistence type="inferred from homology"/>
<feature type="compositionally biased region" description="Basic and acidic residues" evidence="18">
    <location>
        <begin position="291"/>
        <end position="301"/>
    </location>
</feature>
<dbReference type="InterPro" id="IPR018274">
    <property type="entry name" value="PEP_util_AS"/>
</dbReference>
<feature type="domain" description="PEP-utilising enzyme mobile" evidence="19">
    <location>
        <begin position="209"/>
        <end position="278"/>
    </location>
</feature>
<evidence type="ECO:0000256" key="11">
    <source>
        <dbReference type="ARBA" id="ARBA00022679"/>
    </source>
</evidence>
<keyword evidence="11 17" id="KW-0808">Transferase</keyword>
<dbReference type="Pfam" id="PF00391">
    <property type="entry name" value="PEP-utilizers"/>
    <property type="match status" value="1"/>
</dbReference>
<comment type="cofactor">
    <cofactor evidence="2 17">
        <name>Mg(2+)</name>
        <dbReference type="ChEBI" id="CHEBI:18420"/>
    </cofactor>
</comment>
<accession>A0ABQ4CMY8</accession>
<keyword evidence="13 17" id="KW-0479">Metal-binding</keyword>
<dbReference type="InterPro" id="IPR036637">
    <property type="entry name" value="Phosphohistidine_dom_sf"/>
</dbReference>
<dbReference type="RefSeq" id="WP_203712247.1">
    <property type="nucleotide sequence ID" value="NZ_BONE01000013.1"/>
</dbReference>
<evidence type="ECO:0000256" key="6">
    <source>
        <dbReference type="ARBA" id="ARBA00012232"/>
    </source>
</evidence>
<evidence type="ECO:0000256" key="13">
    <source>
        <dbReference type="ARBA" id="ARBA00022723"/>
    </source>
</evidence>
<evidence type="ECO:0000256" key="2">
    <source>
        <dbReference type="ARBA" id="ARBA00001946"/>
    </source>
</evidence>
<dbReference type="PROSITE" id="PS00370">
    <property type="entry name" value="PEP_ENZYMES_PHOS_SITE"/>
    <property type="match status" value="1"/>
</dbReference>
<dbReference type="InterPro" id="IPR008731">
    <property type="entry name" value="PTS_EIN"/>
</dbReference>
<evidence type="ECO:0000256" key="17">
    <source>
        <dbReference type="PIRNR" id="PIRNR000732"/>
    </source>
</evidence>
<dbReference type="InterPro" id="IPR050499">
    <property type="entry name" value="PEP-utilizing_PTS_enzyme"/>
</dbReference>
<organism evidence="22 23">
    <name type="scientific">Asanoa siamensis</name>
    <dbReference type="NCBI Taxonomy" id="926357"/>
    <lineage>
        <taxon>Bacteria</taxon>
        <taxon>Bacillati</taxon>
        <taxon>Actinomycetota</taxon>
        <taxon>Actinomycetes</taxon>
        <taxon>Micromonosporales</taxon>
        <taxon>Micromonosporaceae</taxon>
        <taxon>Asanoa</taxon>
    </lineage>
</organism>
<feature type="region of interest" description="Disordered" evidence="18">
    <location>
        <begin position="1"/>
        <end position="58"/>
    </location>
</feature>
<dbReference type="InterPro" id="IPR023151">
    <property type="entry name" value="PEP_util_CS"/>
</dbReference>
<keyword evidence="8 17" id="KW-0813">Transport</keyword>
<sequence>MGEAAAASSLPADAPTDISAGQPVAASAPSQTGVPAGRLTGATPGLIGGVPGGVRPGPSAEPLRGIGVSPGFAAGPVCRAGDAPRMPSPRVVDDVEAELAGAAAALREVAAELGRRAEATRDATAAEILRAQVLMAEDPVLDEAVADAIRAGSDAPHAIDAAFAVHRQAFLDAGGYLAERVADLDDLRDRAVAVSSGAPMPGIPSPDHPFVLVATDLAPADTAGLDPARVLALVTEAGGPTSHTAILARSLGIPAVVRCGGAAGLRDGMVVAVDGAAGTVRVGVDEATVADTRRREQERRARAAASSGPGRTADGWSVELLANVGSAADPVAGAEGVGLFRTELLYLDRAQAPSHDEQVEAYAAVFDALGGRKVVVRTLDAGADKPLPFLEQSGEPNPALGVRGVRLARRDPGLLDGQLAAIAAAAARTGATAWVMAPMIATPAEARDFVARARAAGLASAGVMVEIPAAALRVRALLREVEFLSIGTNDLSQYTFAADRMAGDLAELLDPWQPALLDLVAMCARAGRAAGKPVGICGEAAADPGLAPVFAGLGISSLSMPAHAIPAVRDALAAHTREACERLATAVLSAEDPTAARAAAG</sequence>
<dbReference type="EC" id="2.7.3.9" evidence="6 17"/>
<dbReference type="PANTHER" id="PTHR46244:SF3">
    <property type="entry name" value="PHOSPHOENOLPYRUVATE-PROTEIN PHOSPHOTRANSFERASE"/>
    <property type="match status" value="1"/>
</dbReference>
<evidence type="ECO:0000259" key="20">
    <source>
        <dbReference type="Pfam" id="PF02896"/>
    </source>
</evidence>
<comment type="function">
    <text evidence="3 17">General (non sugar-specific) component of the phosphoenolpyruvate-dependent sugar phosphotransferase system (sugar PTS). This major carbohydrate active-transport system catalyzes the phosphorylation of incoming sugar substrates concomitantly with their translocation across the cell membrane. Enzyme I transfers the phosphoryl group from phosphoenolpyruvate (PEP) to the phosphoryl carrier protein (HPr).</text>
</comment>
<dbReference type="NCBIfam" id="TIGR01417">
    <property type="entry name" value="PTS_I_fam"/>
    <property type="match status" value="1"/>
</dbReference>
<dbReference type="PIRSF" id="PIRSF000732">
    <property type="entry name" value="PTS_enzyme_I"/>
    <property type="match status" value="1"/>
</dbReference>
<dbReference type="Gene3D" id="1.10.274.10">
    <property type="entry name" value="PtsI, HPr-binding domain"/>
    <property type="match status" value="1"/>
</dbReference>
<evidence type="ECO:0000259" key="21">
    <source>
        <dbReference type="Pfam" id="PF05524"/>
    </source>
</evidence>
<evidence type="ECO:0000256" key="8">
    <source>
        <dbReference type="ARBA" id="ARBA00022448"/>
    </source>
</evidence>
<dbReference type="Gene3D" id="3.50.30.10">
    <property type="entry name" value="Phosphohistidine domain"/>
    <property type="match status" value="1"/>
</dbReference>
<feature type="region of interest" description="Disordered" evidence="18">
    <location>
        <begin position="291"/>
        <end position="311"/>
    </location>
</feature>
<dbReference type="Pfam" id="PF02896">
    <property type="entry name" value="PEP-utilizers_C"/>
    <property type="match status" value="1"/>
</dbReference>
<evidence type="ECO:0000259" key="19">
    <source>
        <dbReference type="Pfam" id="PF00391"/>
    </source>
</evidence>
<dbReference type="InterPro" id="IPR015813">
    <property type="entry name" value="Pyrv/PenolPyrv_kinase-like_dom"/>
</dbReference>
<dbReference type="SUPFAM" id="SSF52009">
    <property type="entry name" value="Phosphohistidine domain"/>
    <property type="match status" value="1"/>
</dbReference>
<keyword evidence="9 17" id="KW-0963">Cytoplasm</keyword>
<name>A0ABQ4CMY8_9ACTN</name>
<dbReference type="EMBL" id="BONE01000013">
    <property type="protein sequence ID" value="GIF72662.1"/>
    <property type="molecule type" value="Genomic_DNA"/>
</dbReference>
<dbReference type="Proteomes" id="UP000604117">
    <property type="component" value="Unassembled WGS sequence"/>
</dbReference>
<comment type="similarity">
    <text evidence="5 17">Belongs to the PEP-utilizing enzyme family.</text>
</comment>
<dbReference type="PRINTS" id="PR01736">
    <property type="entry name" value="PHPHTRNFRASE"/>
</dbReference>
<evidence type="ECO:0000256" key="1">
    <source>
        <dbReference type="ARBA" id="ARBA00000683"/>
    </source>
</evidence>
<comment type="caution">
    <text evidence="22">The sequence shown here is derived from an EMBL/GenBank/DDBJ whole genome shotgun (WGS) entry which is preliminary data.</text>
</comment>
<evidence type="ECO:0000256" key="9">
    <source>
        <dbReference type="ARBA" id="ARBA00022490"/>
    </source>
</evidence>
<protein>
    <recommendedName>
        <fullName evidence="7 17">Phosphoenolpyruvate-protein phosphotransferase</fullName>
        <ecNumber evidence="6 17">2.7.3.9</ecNumber>
    </recommendedName>
    <alternativeName>
        <fullName evidence="16 17">Phosphotransferase system, enzyme I</fullName>
    </alternativeName>
</protein>
<dbReference type="PROSITE" id="PS00742">
    <property type="entry name" value="PEP_ENZYMES_2"/>
    <property type="match status" value="1"/>
</dbReference>
<dbReference type="Gene3D" id="3.20.20.60">
    <property type="entry name" value="Phosphoenolpyruvate-binding domains"/>
    <property type="match status" value="1"/>
</dbReference>
<dbReference type="InterPro" id="IPR008279">
    <property type="entry name" value="PEP-util_enz_mobile_dom"/>
</dbReference>
<evidence type="ECO:0000256" key="18">
    <source>
        <dbReference type="SAM" id="MobiDB-lite"/>
    </source>
</evidence>
<dbReference type="PANTHER" id="PTHR46244">
    <property type="entry name" value="PHOSPHOENOLPYRUVATE-PROTEIN PHOSPHOTRANSFERASE"/>
    <property type="match status" value="1"/>
</dbReference>
<dbReference type="InterPro" id="IPR040442">
    <property type="entry name" value="Pyrv_kinase-like_dom_sf"/>
</dbReference>
<keyword evidence="15 17" id="KW-0460">Magnesium</keyword>
<evidence type="ECO:0000256" key="16">
    <source>
        <dbReference type="ARBA" id="ARBA00033235"/>
    </source>
</evidence>
<feature type="compositionally biased region" description="Low complexity" evidence="18">
    <location>
        <begin position="1"/>
        <end position="15"/>
    </location>
</feature>
<keyword evidence="10 17" id="KW-0762">Sugar transport</keyword>
<evidence type="ECO:0000256" key="14">
    <source>
        <dbReference type="ARBA" id="ARBA00022777"/>
    </source>
</evidence>
<comment type="catalytic activity">
    <reaction evidence="1 17">
        <text>L-histidyl-[protein] + phosphoenolpyruvate = N(pros)-phospho-L-histidyl-[protein] + pyruvate</text>
        <dbReference type="Rhea" id="RHEA:23880"/>
        <dbReference type="Rhea" id="RHEA-COMP:9745"/>
        <dbReference type="Rhea" id="RHEA-COMP:9746"/>
        <dbReference type="ChEBI" id="CHEBI:15361"/>
        <dbReference type="ChEBI" id="CHEBI:29979"/>
        <dbReference type="ChEBI" id="CHEBI:58702"/>
        <dbReference type="ChEBI" id="CHEBI:64837"/>
        <dbReference type="EC" id="2.7.3.9"/>
    </reaction>
</comment>
<keyword evidence="14 17" id="KW-0418">Kinase</keyword>
<feature type="compositionally biased region" description="Gly residues" evidence="18">
    <location>
        <begin position="46"/>
        <end position="55"/>
    </location>
</feature>
<dbReference type="InterPro" id="IPR024692">
    <property type="entry name" value="PTS_EI"/>
</dbReference>
<dbReference type="InterPro" id="IPR006318">
    <property type="entry name" value="PTS_EI-like"/>
</dbReference>
<reference evidence="22 23" key="1">
    <citation type="submission" date="2021-01" db="EMBL/GenBank/DDBJ databases">
        <title>Whole genome shotgun sequence of Asanoa siamensis NBRC 107932.</title>
        <authorList>
            <person name="Komaki H."/>
            <person name="Tamura T."/>
        </authorList>
    </citation>
    <scope>NUCLEOTIDE SEQUENCE [LARGE SCALE GENOMIC DNA]</scope>
    <source>
        <strain evidence="22 23">NBRC 107932</strain>
    </source>
</reference>
<evidence type="ECO:0000256" key="4">
    <source>
        <dbReference type="ARBA" id="ARBA00004496"/>
    </source>
</evidence>
<evidence type="ECO:0000256" key="12">
    <source>
        <dbReference type="ARBA" id="ARBA00022683"/>
    </source>
</evidence>
<dbReference type="Pfam" id="PF05524">
    <property type="entry name" value="PEP-utilisers_N"/>
    <property type="match status" value="1"/>
</dbReference>
<keyword evidence="23" id="KW-1185">Reference proteome</keyword>
<dbReference type="InterPro" id="IPR000121">
    <property type="entry name" value="PEP_util_C"/>
</dbReference>
<evidence type="ECO:0000256" key="15">
    <source>
        <dbReference type="ARBA" id="ARBA00022842"/>
    </source>
</evidence>
<keyword evidence="12 17" id="KW-0598">Phosphotransferase system</keyword>
<dbReference type="InterPro" id="IPR036618">
    <property type="entry name" value="PtsI_HPr-bd_sf"/>
</dbReference>
<evidence type="ECO:0000256" key="10">
    <source>
        <dbReference type="ARBA" id="ARBA00022597"/>
    </source>
</evidence>
<dbReference type="SUPFAM" id="SSF51621">
    <property type="entry name" value="Phosphoenolpyruvate/pyruvate domain"/>
    <property type="match status" value="1"/>
</dbReference>